<dbReference type="SUPFAM" id="SSF52540">
    <property type="entry name" value="P-loop containing nucleoside triphosphate hydrolases"/>
    <property type="match status" value="1"/>
</dbReference>
<dbReference type="RefSeq" id="WP_103425608.1">
    <property type="nucleotide sequence ID" value="NZ_CP026309.1"/>
</dbReference>
<sequence length="395" mass="43573">MFDESAFKEIVTEQYTKERKRAEKQYKNGNRAAAARHYRAAASRLTELADLERNGELEKRHRTDAERYRSWAEKLEREPQPQPRQAGSASSEGEGSGRGALRTKGESAEQTEGDETLEAARLLEAPPALTFDDVGGMHDLKQLLIERVVDPLERKELYEEYDLGVVNGILLYGPPGTGKTFIARALAGKLGYNFMNVTTADVVSKYVGEAAQNVRDVFAVAKANQPCMVFFDEFDAVASDRGGDMSSSEKQMVNQFLQSLTDVQGEDVVVVAATNYLDLLDSAVKRSGRFDERIEVPPPDADARVEILKIHLRNRPVLLKEVDWDRVAALTEGYSGSDIELVAENAARLALKERLERDETVYISQTHIEAAIGETPPTIEYDASDGGGDAGEGVA</sequence>
<dbReference type="FunFam" id="3.40.50.300:FF:001025">
    <property type="entry name" value="ATPase family, AAA domain-containing 2B"/>
    <property type="match status" value="1"/>
</dbReference>
<dbReference type="Proteomes" id="UP000236584">
    <property type="component" value="Chromosome"/>
</dbReference>
<keyword evidence="1 4" id="KW-0547">Nucleotide-binding</keyword>
<evidence type="ECO:0000256" key="5">
    <source>
        <dbReference type="SAM" id="MobiDB-lite"/>
    </source>
</evidence>
<dbReference type="KEGG" id="srub:C2R22_09870"/>
<evidence type="ECO:0000256" key="2">
    <source>
        <dbReference type="ARBA" id="ARBA00022840"/>
    </source>
</evidence>
<feature type="region of interest" description="Disordered" evidence="5">
    <location>
        <begin position="18"/>
        <end position="114"/>
    </location>
</feature>
<dbReference type="EMBL" id="CP026309">
    <property type="protein sequence ID" value="AUV81919.1"/>
    <property type="molecule type" value="Genomic_DNA"/>
</dbReference>
<evidence type="ECO:0000313" key="7">
    <source>
        <dbReference type="EMBL" id="AUV81919.1"/>
    </source>
</evidence>
<name>A0A2I8VLG1_9EURY</name>
<dbReference type="InterPro" id="IPR003960">
    <property type="entry name" value="ATPase_AAA_CS"/>
</dbReference>
<dbReference type="GeneID" id="35592399"/>
<accession>A0A2I8VLG1</accession>
<dbReference type="InterPro" id="IPR041569">
    <property type="entry name" value="AAA_lid_3"/>
</dbReference>
<gene>
    <name evidence="7" type="ORF">C2R22_09870</name>
</gene>
<dbReference type="Gene3D" id="1.10.8.60">
    <property type="match status" value="1"/>
</dbReference>
<dbReference type="PANTHER" id="PTHR23077">
    <property type="entry name" value="AAA-FAMILY ATPASE"/>
    <property type="match status" value="1"/>
</dbReference>
<reference evidence="7 8" key="1">
    <citation type="submission" date="2018-01" db="EMBL/GenBank/DDBJ databases">
        <title>Complete genome sequence of Salinigranum rubrum GX10T, an extremely halophilic archaeon isolated from a marine solar saltern.</title>
        <authorList>
            <person name="Han S."/>
        </authorList>
    </citation>
    <scope>NUCLEOTIDE SEQUENCE [LARGE SCALE GENOMIC DNA]</scope>
    <source>
        <strain evidence="7 8">GX10</strain>
    </source>
</reference>
<dbReference type="Pfam" id="PF17862">
    <property type="entry name" value="AAA_lid_3"/>
    <property type="match status" value="1"/>
</dbReference>
<comment type="similarity">
    <text evidence="4">Belongs to the AAA ATPase family.</text>
</comment>
<evidence type="ECO:0000256" key="1">
    <source>
        <dbReference type="ARBA" id="ARBA00022741"/>
    </source>
</evidence>
<dbReference type="InterPro" id="IPR027417">
    <property type="entry name" value="P-loop_NTPase"/>
</dbReference>
<evidence type="ECO:0000256" key="3">
    <source>
        <dbReference type="ARBA" id="ARBA00023054"/>
    </source>
</evidence>
<dbReference type="InterPro" id="IPR003593">
    <property type="entry name" value="AAA+_ATPase"/>
</dbReference>
<dbReference type="Gene3D" id="3.40.50.300">
    <property type="entry name" value="P-loop containing nucleotide triphosphate hydrolases"/>
    <property type="match status" value="1"/>
</dbReference>
<dbReference type="GO" id="GO:0016887">
    <property type="term" value="F:ATP hydrolysis activity"/>
    <property type="evidence" value="ECO:0007669"/>
    <property type="project" value="InterPro"/>
</dbReference>
<dbReference type="AlphaFoldDB" id="A0A2I8VLG1"/>
<proteinExistence type="inferred from homology"/>
<dbReference type="Pfam" id="PF00004">
    <property type="entry name" value="AAA"/>
    <property type="match status" value="1"/>
</dbReference>
<evidence type="ECO:0000313" key="8">
    <source>
        <dbReference type="Proteomes" id="UP000236584"/>
    </source>
</evidence>
<evidence type="ECO:0000256" key="4">
    <source>
        <dbReference type="RuleBase" id="RU003651"/>
    </source>
</evidence>
<dbReference type="OrthoDB" id="77269at2157"/>
<keyword evidence="3" id="KW-0175">Coiled coil</keyword>
<keyword evidence="8" id="KW-1185">Reference proteome</keyword>
<dbReference type="SMART" id="SM00382">
    <property type="entry name" value="AAA"/>
    <property type="match status" value="1"/>
</dbReference>
<dbReference type="InterPro" id="IPR050168">
    <property type="entry name" value="AAA_ATPase_domain"/>
</dbReference>
<dbReference type="InterPro" id="IPR003959">
    <property type="entry name" value="ATPase_AAA_core"/>
</dbReference>
<feature type="domain" description="AAA+ ATPase" evidence="6">
    <location>
        <begin position="165"/>
        <end position="300"/>
    </location>
</feature>
<dbReference type="PROSITE" id="PS00674">
    <property type="entry name" value="AAA"/>
    <property type="match status" value="1"/>
</dbReference>
<protein>
    <recommendedName>
        <fullName evidence="6">AAA+ ATPase domain-containing protein</fullName>
    </recommendedName>
</protein>
<dbReference type="GO" id="GO:0005524">
    <property type="term" value="F:ATP binding"/>
    <property type="evidence" value="ECO:0007669"/>
    <property type="project" value="UniProtKB-KW"/>
</dbReference>
<feature type="compositionally biased region" description="Basic and acidic residues" evidence="5">
    <location>
        <begin position="50"/>
        <end position="79"/>
    </location>
</feature>
<dbReference type="PANTHER" id="PTHR23077:SF171">
    <property type="entry name" value="NUCLEAR VALOSIN-CONTAINING PROTEIN-LIKE"/>
    <property type="match status" value="1"/>
</dbReference>
<evidence type="ECO:0000259" key="6">
    <source>
        <dbReference type="SMART" id="SM00382"/>
    </source>
</evidence>
<organism evidence="7 8">
    <name type="scientific">Salinigranum rubrum</name>
    <dbReference type="NCBI Taxonomy" id="755307"/>
    <lineage>
        <taxon>Archaea</taxon>
        <taxon>Methanobacteriati</taxon>
        <taxon>Methanobacteriota</taxon>
        <taxon>Stenosarchaea group</taxon>
        <taxon>Halobacteria</taxon>
        <taxon>Halobacteriales</taxon>
        <taxon>Haloferacaceae</taxon>
        <taxon>Salinigranum</taxon>
    </lineage>
</organism>
<dbReference type="CDD" id="cd19481">
    <property type="entry name" value="RecA-like_protease"/>
    <property type="match status" value="1"/>
</dbReference>
<keyword evidence="2 4" id="KW-0067">ATP-binding</keyword>